<reference evidence="9 10" key="2">
    <citation type="submission" date="2019-06" db="EMBL/GenBank/DDBJ databases">
        <title>Whole genome shotgun sequence of Streptomyces cacaoi subsp. cacaoi NBRC 12748.</title>
        <authorList>
            <person name="Hosoyama A."/>
            <person name="Uohara A."/>
            <person name="Ohji S."/>
            <person name="Ichikawa N."/>
        </authorList>
    </citation>
    <scope>NUCLEOTIDE SEQUENCE [LARGE SCALE GENOMIC DNA]</scope>
    <source>
        <strain evidence="9 10">NBRC 12748</strain>
    </source>
</reference>
<evidence type="ECO:0000256" key="7">
    <source>
        <dbReference type="PIRSR" id="PIRSR000390-2"/>
    </source>
</evidence>
<dbReference type="EMBL" id="BJMM01000005">
    <property type="protein sequence ID" value="GEB48955.1"/>
    <property type="molecule type" value="Genomic_DNA"/>
</dbReference>
<dbReference type="AlphaFoldDB" id="D3W055"/>
<keyword evidence="4 7" id="KW-0663">Pyridoxal phosphate</keyword>
<dbReference type="InterPro" id="IPR015422">
    <property type="entry name" value="PyrdxlP-dep_Trfase_small"/>
</dbReference>
<dbReference type="Gene3D" id="3.40.640.10">
    <property type="entry name" value="Type I PLP-dependent aspartate aminotransferase-like (Major domain)"/>
    <property type="match status" value="1"/>
</dbReference>
<dbReference type="OrthoDB" id="5342089at2"/>
<evidence type="ECO:0000256" key="2">
    <source>
        <dbReference type="ARBA" id="ARBA00022576"/>
    </source>
</evidence>
<evidence type="ECO:0000256" key="4">
    <source>
        <dbReference type="ARBA" id="ARBA00022898"/>
    </source>
</evidence>
<evidence type="ECO:0000256" key="5">
    <source>
        <dbReference type="ARBA" id="ARBA00038398"/>
    </source>
</evidence>
<dbReference type="InterPro" id="IPR015424">
    <property type="entry name" value="PyrdxlP-dep_Trfase"/>
</dbReference>
<dbReference type="GO" id="GO:0008483">
    <property type="term" value="F:transaminase activity"/>
    <property type="evidence" value="ECO:0007669"/>
    <property type="project" value="UniProtKB-KW"/>
</dbReference>
<dbReference type="EMBL" id="GQ380697">
    <property type="protein sequence ID" value="ADD39188.1"/>
    <property type="molecule type" value="Genomic_DNA"/>
</dbReference>
<dbReference type="InterPro" id="IPR000653">
    <property type="entry name" value="DegT/StrS_aminotransferase"/>
</dbReference>
<gene>
    <name evidence="8" type="primary">perDII</name>
    <name evidence="9" type="ORF">SCA03_15060</name>
</gene>
<sequence>MSFKYPASRPALDGRELEYVTETIRDGWISSQSPVVQRFEEAFAAYHGTVHGVACSSGTAALTLALRALGIGPGDEVIVPEFTFITSAWAVTYTGATPVFVDCGDDLDIDVELIEKKITPRTKAVMPVHVYGRRCDMATIMELAFEYNLRVVEDSAEAHGVRPVGDIACFSLFANKTVTAGEGGVCLTDDPRLARQMAHLRAMATPADHSYLHKNLAYNFRMTGMQAAVALAQVERMDEILATRRTIEKRYDTLLAGIPGLTLMPPRDVLWMYDVRAQQREELRAFLAEASIETRLFFKPMSRQPTYFHPDWRSLNAGRFSEDGLHLPTYTALTEEDQAYVAGKIREFYARAPSGRAVAAHGG</sequence>
<keyword evidence="3 9" id="KW-0808">Transferase</keyword>
<comment type="similarity">
    <text evidence="5">Belongs to the DegT/DnrJ/EryC1 family. L-glutamine:2-deoxy-scyllo-inosose/scyllo-inosose aminotransferase subfamily.</text>
</comment>
<accession>D3W055</accession>
<dbReference type="Proteomes" id="UP000319210">
    <property type="component" value="Unassembled WGS sequence"/>
</dbReference>
<dbReference type="InterPro" id="IPR015421">
    <property type="entry name" value="PyrdxlP-dep_Trfase_major"/>
</dbReference>
<evidence type="ECO:0000313" key="8">
    <source>
        <dbReference type="EMBL" id="ADD39188.1"/>
    </source>
</evidence>
<evidence type="ECO:0000313" key="9">
    <source>
        <dbReference type="EMBL" id="GEB48955.1"/>
    </source>
</evidence>
<dbReference type="Pfam" id="PF01041">
    <property type="entry name" value="DegT_DnrJ_EryC1"/>
    <property type="match status" value="1"/>
</dbReference>
<organism evidence="8">
    <name type="scientific">Streptomyces cacaoi</name>
    <dbReference type="NCBI Taxonomy" id="1898"/>
    <lineage>
        <taxon>Bacteria</taxon>
        <taxon>Bacillati</taxon>
        <taxon>Actinomycetota</taxon>
        <taxon>Actinomycetes</taxon>
        <taxon>Kitasatosporales</taxon>
        <taxon>Streptomycetaceae</taxon>
        <taxon>Streptomyces</taxon>
    </lineage>
</organism>
<feature type="modified residue" description="N6-(pyridoxal phosphate)lysine" evidence="7">
    <location>
        <position position="176"/>
    </location>
</feature>
<reference evidence="8" key="1">
    <citation type="journal article" date="2010" name="Chem. Biol.">
        <title>Redesign of polyene macrolide glycosylation: engineered biosynthesis of 19-(O)-perosaminyl-amphoteronolide B.</title>
        <authorList>
            <person name="Hutchinson E."/>
            <person name="Murphy B."/>
            <person name="Dunne T."/>
            <person name="Breen C."/>
            <person name="Rawlings B."/>
            <person name="Caffrey P."/>
        </authorList>
    </citation>
    <scope>NUCLEOTIDE SEQUENCE</scope>
</reference>
<dbReference type="SUPFAM" id="SSF53383">
    <property type="entry name" value="PLP-dependent transferases"/>
    <property type="match status" value="1"/>
</dbReference>
<dbReference type="GO" id="GO:0000271">
    <property type="term" value="P:polysaccharide biosynthetic process"/>
    <property type="evidence" value="ECO:0007669"/>
    <property type="project" value="TreeGrafter"/>
</dbReference>
<dbReference type="PANTHER" id="PTHR30244">
    <property type="entry name" value="TRANSAMINASE"/>
    <property type="match status" value="1"/>
</dbReference>
<evidence type="ECO:0000256" key="6">
    <source>
        <dbReference type="PIRSR" id="PIRSR000390-1"/>
    </source>
</evidence>
<protein>
    <submittedName>
        <fullName evidence="9">Aminotransferase DegT</fullName>
    </submittedName>
    <submittedName>
        <fullName evidence="8">PerDII</fullName>
    </submittedName>
</protein>
<keyword evidence="2 9" id="KW-0032">Aminotransferase</keyword>
<proteinExistence type="inferred from homology"/>
<name>D3W055_STRCI</name>
<dbReference type="CDD" id="cd00616">
    <property type="entry name" value="AHBA_syn"/>
    <property type="match status" value="1"/>
</dbReference>
<evidence type="ECO:0000313" key="10">
    <source>
        <dbReference type="Proteomes" id="UP000319210"/>
    </source>
</evidence>
<dbReference type="GO" id="GO:0030170">
    <property type="term" value="F:pyridoxal phosphate binding"/>
    <property type="evidence" value="ECO:0007669"/>
    <property type="project" value="TreeGrafter"/>
</dbReference>
<evidence type="ECO:0000256" key="3">
    <source>
        <dbReference type="ARBA" id="ARBA00022679"/>
    </source>
</evidence>
<dbReference type="PIRSF" id="PIRSF000390">
    <property type="entry name" value="PLP_StrS"/>
    <property type="match status" value="1"/>
</dbReference>
<feature type="active site" description="Proton acceptor" evidence="6">
    <location>
        <position position="176"/>
    </location>
</feature>
<comment type="cofactor">
    <cofactor evidence="1">
        <name>pyridoxal 5'-phosphate</name>
        <dbReference type="ChEBI" id="CHEBI:597326"/>
    </cofactor>
</comment>
<evidence type="ECO:0000256" key="1">
    <source>
        <dbReference type="ARBA" id="ARBA00001933"/>
    </source>
</evidence>
<dbReference type="RefSeq" id="WP_051856349.1">
    <property type="nucleotide sequence ID" value="NZ_BJMM01000005.1"/>
</dbReference>
<keyword evidence="10" id="KW-1185">Reference proteome</keyword>
<dbReference type="PANTHER" id="PTHR30244:SF34">
    <property type="entry name" value="DTDP-4-AMINO-4,6-DIDEOXYGALACTOSE TRANSAMINASE"/>
    <property type="match status" value="1"/>
</dbReference>
<dbReference type="Gene3D" id="3.90.1150.10">
    <property type="entry name" value="Aspartate Aminotransferase, domain 1"/>
    <property type="match status" value="1"/>
</dbReference>